<feature type="domain" description="J" evidence="4">
    <location>
        <begin position="3"/>
        <end position="78"/>
    </location>
</feature>
<dbReference type="InterPro" id="IPR011990">
    <property type="entry name" value="TPR-like_helical_dom_sf"/>
</dbReference>
<gene>
    <name evidence="5" type="ORF">H9701_00310</name>
</gene>
<dbReference type="SMART" id="SM00271">
    <property type="entry name" value="DnaJ"/>
    <property type="match status" value="1"/>
</dbReference>
<dbReference type="GO" id="GO:0006260">
    <property type="term" value="P:DNA replication"/>
    <property type="evidence" value="ECO:0007669"/>
    <property type="project" value="UniProtKB-KW"/>
</dbReference>
<dbReference type="InterPro" id="IPR036869">
    <property type="entry name" value="J_dom_sf"/>
</dbReference>
<sequence length="204" mass="22696">MNDPYSILGVDPNASDDEIKRAYRELARKYHPDNYQNNPLADLAEEKMKEVNEAYEAINKMRSGGGGGGYQSAYQQSGYRQSGYQQSSYSSGNSLYARVRQSINLGNLSQAEELLSSAPTQDAEWHFLMGSIAYRKGWLDEAAQQYQIACNMDPGNPEYRQAYNIMRQGGQAYRPYGYSTGGMDSMDCCTTMLCLNCLCGGCGH</sequence>
<dbReference type="SUPFAM" id="SSF46565">
    <property type="entry name" value="Chaperone J-domain"/>
    <property type="match status" value="1"/>
</dbReference>
<keyword evidence="3" id="KW-0802">TPR repeat</keyword>
<dbReference type="CDD" id="cd06257">
    <property type="entry name" value="DnaJ"/>
    <property type="match status" value="1"/>
</dbReference>
<dbReference type="PRINTS" id="PR00625">
    <property type="entry name" value="JDOMAIN"/>
</dbReference>
<dbReference type="GO" id="GO:0051082">
    <property type="term" value="F:unfolded protein binding"/>
    <property type="evidence" value="ECO:0007669"/>
    <property type="project" value="TreeGrafter"/>
</dbReference>
<evidence type="ECO:0000256" key="1">
    <source>
        <dbReference type="ARBA" id="ARBA00022705"/>
    </source>
</evidence>
<keyword evidence="1" id="KW-0235">DNA replication</keyword>
<keyword evidence="2" id="KW-0143">Chaperone</keyword>
<accession>A0A9D2NY67</accession>
<comment type="caution">
    <text evidence="5">The sequence shown here is derived from an EMBL/GenBank/DDBJ whole genome shotgun (WGS) entry which is preliminary data.</text>
</comment>
<dbReference type="PANTHER" id="PTHR43096">
    <property type="entry name" value="DNAJ HOMOLOG 1, MITOCHONDRIAL-RELATED"/>
    <property type="match status" value="1"/>
</dbReference>
<dbReference type="Pfam" id="PF00226">
    <property type="entry name" value="DnaJ"/>
    <property type="match status" value="1"/>
</dbReference>
<dbReference type="Proteomes" id="UP000823882">
    <property type="component" value="Unassembled WGS sequence"/>
</dbReference>
<proteinExistence type="predicted"/>
<evidence type="ECO:0000259" key="4">
    <source>
        <dbReference type="PROSITE" id="PS50076"/>
    </source>
</evidence>
<evidence type="ECO:0000256" key="3">
    <source>
        <dbReference type="PROSITE-ProRule" id="PRU00339"/>
    </source>
</evidence>
<dbReference type="GO" id="GO:0005737">
    <property type="term" value="C:cytoplasm"/>
    <property type="evidence" value="ECO:0007669"/>
    <property type="project" value="TreeGrafter"/>
</dbReference>
<organism evidence="5 6">
    <name type="scientific">Candidatus Intestinimonas pullistercoris</name>
    <dbReference type="NCBI Taxonomy" id="2838623"/>
    <lineage>
        <taxon>Bacteria</taxon>
        <taxon>Bacillati</taxon>
        <taxon>Bacillota</taxon>
        <taxon>Clostridia</taxon>
        <taxon>Eubacteriales</taxon>
        <taxon>Intestinimonas</taxon>
    </lineage>
</organism>
<name>A0A9D2NY67_9FIRM</name>
<dbReference type="AlphaFoldDB" id="A0A9D2NY67"/>
<dbReference type="InterPro" id="IPR001623">
    <property type="entry name" value="DnaJ_domain"/>
</dbReference>
<protein>
    <submittedName>
        <fullName evidence="5">J domain-containing protein</fullName>
    </submittedName>
</protein>
<reference evidence="5" key="2">
    <citation type="submission" date="2021-04" db="EMBL/GenBank/DDBJ databases">
        <authorList>
            <person name="Gilroy R."/>
        </authorList>
    </citation>
    <scope>NUCLEOTIDE SEQUENCE</scope>
    <source>
        <strain evidence="5">CHK186-1790</strain>
    </source>
</reference>
<dbReference type="PROSITE" id="PS50005">
    <property type="entry name" value="TPR"/>
    <property type="match status" value="1"/>
</dbReference>
<dbReference type="GO" id="GO:0042026">
    <property type="term" value="P:protein refolding"/>
    <property type="evidence" value="ECO:0007669"/>
    <property type="project" value="TreeGrafter"/>
</dbReference>
<dbReference type="EMBL" id="DWWJ01000004">
    <property type="protein sequence ID" value="HJC39979.1"/>
    <property type="molecule type" value="Genomic_DNA"/>
</dbReference>
<evidence type="ECO:0000313" key="5">
    <source>
        <dbReference type="EMBL" id="HJC39979.1"/>
    </source>
</evidence>
<reference evidence="5" key="1">
    <citation type="journal article" date="2021" name="PeerJ">
        <title>Extensive microbial diversity within the chicken gut microbiome revealed by metagenomics and culture.</title>
        <authorList>
            <person name="Gilroy R."/>
            <person name="Ravi A."/>
            <person name="Getino M."/>
            <person name="Pursley I."/>
            <person name="Horton D.L."/>
            <person name="Alikhan N.F."/>
            <person name="Baker D."/>
            <person name="Gharbi K."/>
            <person name="Hall N."/>
            <person name="Watson M."/>
            <person name="Adriaenssens E.M."/>
            <person name="Foster-Nyarko E."/>
            <person name="Jarju S."/>
            <person name="Secka A."/>
            <person name="Antonio M."/>
            <person name="Oren A."/>
            <person name="Chaudhuri R.R."/>
            <person name="La Ragione R."/>
            <person name="Hildebrand F."/>
            <person name="Pallen M.J."/>
        </authorList>
    </citation>
    <scope>NUCLEOTIDE SEQUENCE</scope>
    <source>
        <strain evidence="5">CHK186-1790</strain>
    </source>
</reference>
<dbReference type="Gene3D" id="1.25.40.10">
    <property type="entry name" value="Tetratricopeptide repeat domain"/>
    <property type="match status" value="1"/>
</dbReference>
<feature type="repeat" description="TPR" evidence="3">
    <location>
        <begin position="123"/>
        <end position="156"/>
    </location>
</feature>
<dbReference type="SUPFAM" id="SSF48452">
    <property type="entry name" value="TPR-like"/>
    <property type="match status" value="1"/>
</dbReference>
<dbReference type="PROSITE" id="PS50076">
    <property type="entry name" value="DNAJ_2"/>
    <property type="match status" value="1"/>
</dbReference>
<evidence type="ECO:0000256" key="2">
    <source>
        <dbReference type="ARBA" id="ARBA00023186"/>
    </source>
</evidence>
<dbReference type="InterPro" id="IPR019734">
    <property type="entry name" value="TPR_rpt"/>
</dbReference>
<evidence type="ECO:0000313" key="6">
    <source>
        <dbReference type="Proteomes" id="UP000823882"/>
    </source>
</evidence>
<dbReference type="Gene3D" id="1.10.287.110">
    <property type="entry name" value="DnaJ domain"/>
    <property type="match status" value="1"/>
</dbReference>
<dbReference type="PANTHER" id="PTHR43096:SF52">
    <property type="entry name" value="DNAJ HOMOLOG 1, MITOCHONDRIAL-RELATED"/>
    <property type="match status" value="1"/>
</dbReference>